<evidence type="ECO:0000313" key="4">
    <source>
        <dbReference type="EMBL" id="KAK2147459.1"/>
    </source>
</evidence>
<evidence type="ECO:0000256" key="1">
    <source>
        <dbReference type="ARBA" id="ARBA00022468"/>
    </source>
</evidence>
<dbReference type="InterPro" id="IPR035969">
    <property type="entry name" value="Rab-GAP_TBC_sf"/>
</dbReference>
<evidence type="ECO:0000259" key="3">
    <source>
        <dbReference type="PROSITE" id="PS50086"/>
    </source>
</evidence>
<reference evidence="4" key="1">
    <citation type="journal article" date="2023" name="Mol. Biol. Evol.">
        <title>Third-Generation Sequencing Reveals the Adaptive Role of the Epigenome in Three Deep-Sea Polychaetes.</title>
        <authorList>
            <person name="Perez M."/>
            <person name="Aroh O."/>
            <person name="Sun Y."/>
            <person name="Lan Y."/>
            <person name="Juniper S.K."/>
            <person name="Young C.R."/>
            <person name="Angers B."/>
            <person name="Qian P.Y."/>
        </authorList>
    </citation>
    <scope>NUCLEOTIDE SEQUENCE</scope>
    <source>
        <strain evidence="4">P08H-3</strain>
    </source>
</reference>
<name>A0AAD9MYB0_9ANNE</name>
<feature type="compositionally biased region" description="Polar residues" evidence="2">
    <location>
        <begin position="125"/>
        <end position="147"/>
    </location>
</feature>
<feature type="compositionally biased region" description="Low complexity" evidence="2">
    <location>
        <begin position="172"/>
        <end position="181"/>
    </location>
</feature>
<dbReference type="PROSITE" id="PS50086">
    <property type="entry name" value="TBC_RABGAP"/>
    <property type="match status" value="1"/>
</dbReference>
<proteinExistence type="predicted"/>
<comment type="caution">
    <text evidence="4">The sequence shown here is derived from an EMBL/GenBank/DDBJ whole genome shotgun (WGS) entry which is preliminary data.</text>
</comment>
<dbReference type="PANTHER" id="PTHR22957:SF26">
    <property type="entry name" value="LD44506P"/>
    <property type="match status" value="1"/>
</dbReference>
<dbReference type="SMART" id="SM00164">
    <property type="entry name" value="TBC"/>
    <property type="match status" value="1"/>
</dbReference>
<evidence type="ECO:0000256" key="2">
    <source>
        <dbReference type="SAM" id="MobiDB-lite"/>
    </source>
</evidence>
<keyword evidence="1" id="KW-0343">GTPase activation</keyword>
<protein>
    <recommendedName>
        <fullName evidence="3">Rab-GAP TBC domain-containing protein</fullName>
    </recommendedName>
</protein>
<feature type="region of interest" description="Disordered" evidence="2">
    <location>
        <begin position="29"/>
        <end position="72"/>
    </location>
</feature>
<dbReference type="EMBL" id="JAODUP010000551">
    <property type="protein sequence ID" value="KAK2147459.1"/>
    <property type="molecule type" value="Genomic_DNA"/>
</dbReference>
<feature type="compositionally biased region" description="Polar residues" evidence="2">
    <location>
        <begin position="158"/>
        <end position="171"/>
    </location>
</feature>
<feature type="domain" description="Rab-GAP TBC" evidence="3">
    <location>
        <begin position="241"/>
        <end position="486"/>
    </location>
</feature>
<dbReference type="Gene3D" id="1.10.8.270">
    <property type="entry name" value="putative rabgap domain of human tbc1 domain family member 14 like domains"/>
    <property type="match status" value="1"/>
</dbReference>
<dbReference type="Pfam" id="PF00566">
    <property type="entry name" value="RabGAP-TBC"/>
    <property type="match status" value="1"/>
</dbReference>
<gene>
    <name evidence="4" type="ORF">LSH36_551g00022</name>
</gene>
<sequence length="517" mass="58572">MSAVSSNAYKEGGRSTFWKKGAKMVPGSIRPVYGAQHPPMQDPVAFSSLNTSTGEPGTPTKREKHKGHDSFQDFQDRTIDAWDDTEDDLMVMSNIRLSKRDVHNTAIQVLNHHSQQTRSGHVLQSEGSLLTSRNQPTSNSAPCTPSHVTPKYRPQFGSAHSQSGSGHTGANTSHSGTPSGHSGPGVGVRLNTRWQIPRVSPTNVGQMPVPGRESSKIGKFKSLIEASTVDLDELRKLSWSGIPPQFRPVTWKILSGYIPPMLDRREITLERKRQEYYNFLEQYLETRHQELHQHTFRQIQIDIPRMSPLIALFQQKVVQEIFERILFIWAIRHPASGYVQGINDLVTPFFVIFLTEYISSDVDVASYDVTSLAPDDLQMLEADSFWCFSKLLDGIQDNYTFAQPGIQMRVQALYDLISRIDGKQSSLTQSLQFSRMLITLQSETDGFAHFHLYVCAAFLTKFSKDLQRQRDFQGLMLMLQNLPTHNWDKEEIELLVAEAFKLKYMFADAPNHLSQKT</sequence>
<dbReference type="AlphaFoldDB" id="A0AAD9MYB0"/>
<dbReference type="Proteomes" id="UP001208570">
    <property type="component" value="Unassembled WGS sequence"/>
</dbReference>
<organism evidence="4 5">
    <name type="scientific">Paralvinella palmiformis</name>
    <dbReference type="NCBI Taxonomy" id="53620"/>
    <lineage>
        <taxon>Eukaryota</taxon>
        <taxon>Metazoa</taxon>
        <taxon>Spiralia</taxon>
        <taxon>Lophotrochozoa</taxon>
        <taxon>Annelida</taxon>
        <taxon>Polychaeta</taxon>
        <taxon>Sedentaria</taxon>
        <taxon>Canalipalpata</taxon>
        <taxon>Terebellida</taxon>
        <taxon>Terebelliformia</taxon>
        <taxon>Alvinellidae</taxon>
        <taxon>Paralvinella</taxon>
    </lineage>
</organism>
<dbReference type="FunFam" id="1.10.10.750:FF:000009">
    <property type="entry name" value="TBC1 domain family member 22A"/>
    <property type="match status" value="1"/>
</dbReference>
<dbReference type="InterPro" id="IPR000195">
    <property type="entry name" value="Rab-GAP-TBC_dom"/>
</dbReference>
<dbReference type="Gene3D" id="1.10.472.80">
    <property type="entry name" value="Ypt/Rab-GAP domain of gyp1p, domain 3"/>
    <property type="match status" value="1"/>
</dbReference>
<keyword evidence="5" id="KW-1185">Reference proteome</keyword>
<dbReference type="Gene3D" id="1.10.10.750">
    <property type="entry name" value="Ypt/Rab-GAP domain of gyp1p, domain 1"/>
    <property type="match status" value="1"/>
</dbReference>
<dbReference type="SUPFAM" id="SSF47923">
    <property type="entry name" value="Ypt/Rab-GAP domain of gyp1p"/>
    <property type="match status" value="2"/>
</dbReference>
<dbReference type="GO" id="GO:0005096">
    <property type="term" value="F:GTPase activator activity"/>
    <property type="evidence" value="ECO:0007669"/>
    <property type="project" value="UniProtKB-KW"/>
</dbReference>
<dbReference type="FunFam" id="1.10.8.270:FF:000004">
    <property type="entry name" value="TBC1 domain family, member 22B"/>
    <property type="match status" value="1"/>
</dbReference>
<evidence type="ECO:0000313" key="5">
    <source>
        <dbReference type="Proteomes" id="UP001208570"/>
    </source>
</evidence>
<feature type="region of interest" description="Disordered" evidence="2">
    <location>
        <begin position="112"/>
        <end position="188"/>
    </location>
</feature>
<accession>A0AAD9MYB0</accession>
<dbReference type="PANTHER" id="PTHR22957">
    <property type="entry name" value="TBC1 DOMAIN FAMILY MEMBER GTPASE-ACTIVATING PROTEIN"/>
    <property type="match status" value="1"/>
</dbReference>